<reference evidence="3" key="1">
    <citation type="journal article" date="2020" name="Nat. Commun.">
        <title>Large-scale genome sequencing of mycorrhizal fungi provides insights into the early evolution of symbiotic traits.</title>
        <authorList>
            <person name="Miyauchi S."/>
            <person name="Kiss E."/>
            <person name="Kuo A."/>
            <person name="Drula E."/>
            <person name="Kohler A."/>
            <person name="Sanchez-Garcia M."/>
            <person name="Morin E."/>
            <person name="Andreopoulos B."/>
            <person name="Barry K.W."/>
            <person name="Bonito G."/>
            <person name="Buee M."/>
            <person name="Carver A."/>
            <person name="Chen C."/>
            <person name="Cichocki N."/>
            <person name="Clum A."/>
            <person name="Culley D."/>
            <person name="Crous P.W."/>
            <person name="Fauchery L."/>
            <person name="Girlanda M."/>
            <person name="Hayes R.D."/>
            <person name="Keri Z."/>
            <person name="LaButti K."/>
            <person name="Lipzen A."/>
            <person name="Lombard V."/>
            <person name="Magnuson J."/>
            <person name="Maillard F."/>
            <person name="Murat C."/>
            <person name="Nolan M."/>
            <person name="Ohm R.A."/>
            <person name="Pangilinan J."/>
            <person name="Pereira M.F."/>
            <person name="Perotto S."/>
            <person name="Peter M."/>
            <person name="Pfister S."/>
            <person name="Riley R."/>
            <person name="Sitrit Y."/>
            <person name="Stielow J.B."/>
            <person name="Szollosi G."/>
            <person name="Zifcakova L."/>
            <person name="Stursova M."/>
            <person name="Spatafora J.W."/>
            <person name="Tedersoo L."/>
            <person name="Vaario L.M."/>
            <person name="Yamada A."/>
            <person name="Yan M."/>
            <person name="Wang P."/>
            <person name="Xu J."/>
            <person name="Bruns T."/>
            <person name="Baldrian P."/>
            <person name="Vilgalys R."/>
            <person name="Dunand C."/>
            <person name="Henrissat B."/>
            <person name="Grigoriev I.V."/>
            <person name="Hibbett D."/>
            <person name="Nagy L.G."/>
            <person name="Martin F.M."/>
        </authorList>
    </citation>
    <scope>NUCLEOTIDE SEQUENCE</scope>
    <source>
        <strain evidence="3">UH-Tt-Lm1</strain>
    </source>
</reference>
<dbReference type="GO" id="GO:0005524">
    <property type="term" value="F:ATP binding"/>
    <property type="evidence" value="ECO:0007669"/>
    <property type="project" value="InterPro"/>
</dbReference>
<dbReference type="GO" id="GO:0004674">
    <property type="term" value="F:protein serine/threonine kinase activity"/>
    <property type="evidence" value="ECO:0007669"/>
    <property type="project" value="TreeGrafter"/>
</dbReference>
<dbReference type="PROSITE" id="PS00108">
    <property type="entry name" value="PROTEIN_KINASE_ST"/>
    <property type="match status" value="1"/>
</dbReference>
<dbReference type="Gene3D" id="1.10.510.10">
    <property type="entry name" value="Transferase(Phosphotransferase) domain 1"/>
    <property type="match status" value="1"/>
</dbReference>
<feature type="domain" description="Protein kinase" evidence="2">
    <location>
        <begin position="1"/>
        <end position="187"/>
    </location>
</feature>
<name>A0A9P6HNK6_9AGAM</name>
<organism evidence="3 4">
    <name type="scientific">Thelephora terrestris</name>
    <dbReference type="NCBI Taxonomy" id="56493"/>
    <lineage>
        <taxon>Eukaryota</taxon>
        <taxon>Fungi</taxon>
        <taxon>Dikarya</taxon>
        <taxon>Basidiomycota</taxon>
        <taxon>Agaricomycotina</taxon>
        <taxon>Agaricomycetes</taxon>
        <taxon>Thelephorales</taxon>
        <taxon>Thelephoraceae</taxon>
        <taxon>Thelephora</taxon>
    </lineage>
</organism>
<gene>
    <name evidence="3" type="ORF">BJ322DRAFT_530909</name>
</gene>
<keyword evidence="4" id="KW-1185">Reference proteome</keyword>
<dbReference type="InterPro" id="IPR000719">
    <property type="entry name" value="Prot_kinase_dom"/>
</dbReference>
<accession>A0A9P6HNK6</accession>
<sequence>MAKGNIKEFIETDTKVDRLELLRGVTRGLVYMHDQRIIHGDLKGVNILIDDDGHPRIAGFDLVTVASERATMTPPPPVGGEIPWMSPELLFPEKFDLKRNNPTKKSDCYALGMVVYEVLSGQAPFAAYREVEIVRMVLGGERPERPRGDEGRLFTDEIWKVLGFCWEQRPGDRLSAKGILMGLDGNLSPSRPPSDIEDVETDTDDQQDEPGPTIARGDDGLAARPGRIGTKGRRVSDVFRSVTKFFRR</sequence>
<keyword evidence="3" id="KW-0418">Kinase</keyword>
<dbReference type="SMART" id="SM00220">
    <property type="entry name" value="S_TKc"/>
    <property type="match status" value="1"/>
</dbReference>
<comment type="caution">
    <text evidence="3">The sequence shown here is derived from an EMBL/GenBank/DDBJ whole genome shotgun (WGS) entry which is preliminary data.</text>
</comment>
<dbReference type="Pfam" id="PF00069">
    <property type="entry name" value="Pkinase"/>
    <property type="match status" value="1"/>
</dbReference>
<evidence type="ECO:0000313" key="3">
    <source>
        <dbReference type="EMBL" id="KAF9789354.1"/>
    </source>
</evidence>
<reference evidence="3" key="2">
    <citation type="submission" date="2020-11" db="EMBL/GenBank/DDBJ databases">
        <authorList>
            <consortium name="DOE Joint Genome Institute"/>
            <person name="Kuo A."/>
            <person name="Miyauchi S."/>
            <person name="Kiss E."/>
            <person name="Drula E."/>
            <person name="Kohler A."/>
            <person name="Sanchez-Garcia M."/>
            <person name="Andreopoulos B."/>
            <person name="Barry K.W."/>
            <person name="Bonito G."/>
            <person name="Buee M."/>
            <person name="Carver A."/>
            <person name="Chen C."/>
            <person name="Cichocki N."/>
            <person name="Clum A."/>
            <person name="Culley D."/>
            <person name="Crous P.W."/>
            <person name="Fauchery L."/>
            <person name="Girlanda M."/>
            <person name="Hayes R."/>
            <person name="Keri Z."/>
            <person name="Labutti K."/>
            <person name="Lipzen A."/>
            <person name="Lombard V."/>
            <person name="Magnuson J."/>
            <person name="Maillard F."/>
            <person name="Morin E."/>
            <person name="Murat C."/>
            <person name="Nolan M."/>
            <person name="Ohm R."/>
            <person name="Pangilinan J."/>
            <person name="Pereira M."/>
            <person name="Perotto S."/>
            <person name="Peter M."/>
            <person name="Riley R."/>
            <person name="Sitrit Y."/>
            <person name="Stielow B."/>
            <person name="Szollosi G."/>
            <person name="Zifcakova L."/>
            <person name="Stursova M."/>
            <person name="Spatafora J.W."/>
            <person name="Tedersoo L."/>
            <person name="Vaario L.-M."/>
            <person name="Yamada A."/>
            <person name="Yan M."/>
            <person name="Wang P."/>
            <person name="Xu J."/>
            <person name="Bruns T."/>
            <person name="Baldrian P."/>
            <person name="Vilgalys R."/>
            <person name="Henrissat B."/>
            <person name="Grigoriev I.V."/>
            <person name="Hibbett D."/>
            <person name="Nagy L.G."/>
            <person name="Martin F.M."/>
        </authorList>
    </citation>
    <scope>NUCLEOTIDE SEQUENCE</scope>
    <source>
        <strain evidence="3">UH-Tt-Lm1</strain>
    </source>
</reference>
<dbReference type="SUPFAM" id="SSF56112">
    <property type="entry name" value="Protein kinase-like (PK-like)"/>
    <property type="match status" value="1"/>
</dbReference>
<proteinExistence type="predicted"/>
<dbReference type="AlphaFoldDB" id="A0A9P6HNK6"/>
<evidence type="ECO:0000256" key="1">
    <source>
        <dbReference type="SAM" id="MobiDB-lite"/>
    </source>
</evidence>
<dbReference type="EMBL" id="WIUZ02000003">
    <property type="protein sequence ID" value="KAF9789354.1"/>
    <property type="molecule type" value="Genomic_DNA"/>
</dbReference>
<dbReference type="Proteomes" id="UP000736335">
    <property type="component" value="Unassembled WGS sequence"/>
</dbReference>
<dbReference type="InterPro" id="IPR051681">
    <property type="entry name" value="Ser/Thr_Kinases-Pseudokinases"/>
</dbReference>
<dbReference type="PROSITE" id="PS50011">
    <property type="entry name" value="PROTEIN_KINASE_DOM"/>
    <property type="match status" value="1"/>
</dbReference>
<evidence type="ECO:0000313" key="4">
    <source>
        <dbReference type="Proteomes" id="UP000736335"/>
    </source>
</evidence>
<feature type="compositionally biased region" description="Acidic residues" evidence="1">
    <location>
        <begin position="195"/>
        <end position="208"/>
    </location>
</feature>
<protein>
    <submittedName>
        <fullName evidence="3">Kinase-like domain-containing protein</fullName>
    </submittedName>
</protein>
<dbReference type="InterPro" id="IPR011009">
    <property type="entry name" value="Kinase-like_dom_sf"/>
</dbReference>
<dbReference type="OrthoDB" id="10252171at2759"/>
<feature type="region of interest" description="Disordered" evidence="1">
    <location>
        <begin position="184"/>
        <end position="229"/>
    </location>
</feature>
<evidence type="ECO:0000259" key="2">
    <source>
        <dbReference type="PROSITE" id="PS50011"/>
    </source>
</evidence>
<dbReference type="InterPro" id="IPR008271">
    <property type="entry name" value="Ser/Thr_kinase_AS"/>
</dbReference>
<keyword evidence="3" id="KW-0808">Transferase</keyword>
<dbReference type="PANTHER" id="PTHR44329">
    <property type="entry name" value="SERINE/THREONINE-PROTEIN KINASE TNNI3K-RELATED"/>
    <property type="match status" value="1"/>
</dbReference>